<feature type="compositionally biased region" description="Basic and acidic residues" evidence="1">
    <location>
        <begin position="47"/>
        <end position="81"/>
    </location>
</feature>
<evidence type="ECO:0000313" key="2">
    <source>
        <dbReference type="EMBL" id="TVT30619.1"/>
    </source>
</evidence>
<comment type="caution">
    <text evidence="2">The sequence shown here is derived from an EMBL/GenBank/DDBJ whole genome shotgun (WGS) entry which is preliminary data.</text>
</comment>
<evidence type="ECO:0000256" key="1">
    <source>
        <dbReference type="SAM" id="MobiDB-lite"/>
    </source>
</evidence>
<evidence type="ECO:0000313" key="3">
    <source>
        <dbReference type="Proteomes" id="UP000319142"/>
    </source>
</evidence>
<protein>
    <submittedName>
        <fullName evidence="2">Uncharacterized protein</fullName>
    </submittedName>
</protein>
<reference evidence="2 3" key="1">
    <citation type="submission" date="2019-07" db="EMBL/GenBank/DDBJ databases">
        <title>The pathways for chlorine oxyanion respiration interact through the shared metabolite chlorate.</title>
        <authorList>
            <person name="Barnum T.P."/>
            <person name="Cheng Y."/>
            <person name="Hill K.A."/>
            <person name="Lucas L.N."/>
            <person name="Carlson H.K."/>
            <person name="Coates J.D."/>
        </authorList>
    </citation>
    <scope>NUCLEOTIDE SEQUENCE [LARGE SCALE GENOMIC DNA]</scope>
    <source>
        <strain evidence="2">UCB</strain>
    </source>
</reference>
<dbReference type="Proteomes" id="UP000319142">
    <property type="component" value="Unassembled WGS sequence"/>
</dbReference>
<dbReference type="EMBL" id="VMRX01000057">
    <property type="protein sequence ID" value="TVT30619.1"/>
    <property type="molecule type" value="Genomic_DNA"/>
</dbReference>
<organism evidence="2 3">
    <name type="scientific">Marinobacter vinifirmus</name>
    <dbReference type="NCBI Taxonomy" id="355591"/>
    <lineage>
        <taxon>Bacteria</taxon>
        <taxon>Pseudomonadati</taxon>
        <taxon>Pseudomonadota</taxon>
        <taxon>Gammaproteobacteria</taxon>
        <taxon>Pseudomonadales</taxon>
        <taxon>Marinobacteraceae</taxon>
        <taxon>Marinobacter</taxon>
    </lineage>
</organism>
<proteinExistence type="predicted"/>
<feature type="region of interest" description="Disordered" evidence="1">
    <location>
        <begin position="43"/>
        <end position="82"/>
    </location>
</feature>
<name>A0A558B282_9GAMM</name>
<gene>
    <name evidence="2" type="ORF">FHK81_16525</name>
</gene>
<dbReference type="AlphaFoldDB" id="A0A558B282"/>
<accession>A0A558B282</accession>
<sequence>MITAIHRKNLIPFFALLFALAGMTFSVIGGASSHGVAELSGFVSEGQNDHSHSHNDSDGKSDIHLHHDAGNHSHESVDHPTIRPISDYSISLWQRIPYAGDSPRSFRYRLDRPPKASLIV</sequence>
<dbReference type="RefSeq" id="WP_273135162.1">
    <property type="nucleotide sequence ID" value="NZ_VMRX01000057.1"/>
</dbReference>